<evidence type="ECO:0000256" key="2">
    <source>
        <dbReference type="ARBA" id="ARBA00022692"/>
    </source>
</evidence>
<proteinExistence type="predicted"/>
<keyword evidence="4 5" id="KW-0472">Membrane</keyword>
<keyword evidence="3 5" id="KW-1133">Transmembrane helix</keyword>
<evidence type="ECO:0000256" key="4">
    <source>
        <dbReference type="ARBA" id="ARBA00023136"/>
    </source>
</evidence>
<feature type="transmembrane region" description="Helical" evidence="5">
    <location>
        <begin position="181"/>
        <end position="202"/>
    </location>
</feature>
<evidence type="ECO:0000256" key="3">
    <source>
        <dbReference type="ARBA" id="ARBA00022989"/>
    </source>
</evidence>
<dbReference type="Gene3D" id="1.20.120.1630">
    <property type="match status" value="1"/>
</dbReference>
<organism evidence="6">
    <name type="scientific">hydrothermal vent metagenome</name>
    <dbReference type="NCBI Taxonomy" id="652676"/>
    <lineage>
        <taxon>unclassified sequences</taxon>
        <taxon>metagenomes</taxon>
        <taxon>ecological metagenomes</taxon>
    </lineage>
</organism>
<keyword evidence="2 5" id="KW-0812">Transmembrane</keyword>
<feature type="transmembrane region" description="Helical" evidence="5">
    <location>
        <begin position="20"/>
        <end position="39"/>
    </location>
</feature>
<evidence type="ECO:0000313" key="6">
    <source>
        <dbReference type="EMBL" id="VAW97450.1"/>
    </source>
</evidence>
<reference evidence="6" key="1">
    <citation type="submission" date="2018-06" db="EMBL/GenBank/DDBJ databases">
        <authorList>
            <person name="Zhirakovskaya E."/>
        </authorList>
    </citation>
    <scope>NUCLEOTIDE SEQUENCE</scope>
</reference>
<feature type="transmembrane region" description="Helical" evidence="5">
    <location>
        <begin position="222"/>
        <end position="244"/>
    </location>
</feature>
<dbReference type="EMBL" id="UOFV01000113">
    <property type="protein sequence ID" value="VAW97450.1"/>
    <property type="molecule type" value="Genomic_DNA"/>
</dbReference>
<feature type="transmembrane region" description="Helical" evidence="5">
    <location>
        <begin position="94"/>
        <end position="111"/>
    </location>
</feature>
<evidence type="ECO:0000256" key="5">
    <source>
        <dbReference type="SAM" id="Phobius"/>
    </source>
</evidence>
<dbReference type="InterPro" id="IPR007269">
    <property type="entry name" value="ICMT_MeTrfase"/>
</dbReference>
<feature type="transmembrane region" description="Helical" evidence="5">
    <location>
        <begin position="297"/>
        <end position="320"/>
    </location>
</feature>
<comment type="subcellular location">
    <subcellularLocation>
        <location evidence="1">Membrane</location>
        <topology evidence="1">Multi-pass membrane protein</topology>
    </subcellularLocation>
</comment>
<dbReference type="GO" id="GO:0016020">
    <property type="term" value="C:membrane"/>
    <property type="evidence" value="ECO:0007669"/>
    <property type="project" value="UniProtKB-SubCell"/>
</dbReference>
<sequence length="442" mass="50695">MSQHTRNIVPPLPASCTSMVVNLTGFGSFLIAVMLLRYWRQPDAITAALIALAALALPMILLDLLGQRGERHRRNAGLGTPATTIDWRRVGIKLLGYYLTLAIIALIYWLFPVYRGSFYRPFWAVLEIVIPLLVLIAVPYFVWLDRRMQRPQDGYWQMGMLVLGRWSAVHWPSLKQYALGWLVKGFFLPLMFVFFQGGIAFLRDVNFDRLAGNASYSFDLFWELFYTIDLVFVVVGYTLTLRLLDTHIRTTEPTLSGWLAALINYAPFWTLIYGSYLAYNVDRVSWGNWLADSPVLYVMWGASILLLTGLYAFSSVAFGLRFSNLTHRGIVTNGPYRYSKHPAYVAKNISWWLITIPFIVDSTPLDAVRDCLLLLGVNLIYFARARTEERHLSWDPVYVEYALAMNQRSVFRRLGQWLPFLRYRPPTRPLFTVNSAGEPVAS</sequence>
<evidence type="ECO:0000256" key="1">
    <source>
        <dbReference type="ARBA" id="ARBA00004141"/>
    </source>
</evidence>
<protein>
    <submittedName>
        <fullName evidence="6">GTP-binding protein EngA</fullName>
    </submittedName>
</protein>
<feature type="transmembrane region" description="Helical" evidence="5">
    <location>
        <begin position="256"/>
        <end position="277"/>
    </location>
</feature>
<dbReference type="Pfam" id="PF04140">
    <property type="entry name" value="ICMT"/>
    <property type="match status" value="1"/>
</dbReference>
<feature type="transmembrane region" description="Helical" evidence="5">
    <location>
        <begin position="45"/>
        <end position="65"/>
    </location>
</feature>
<gene>
    <name evidence="6" type="ORF">MNBD_GAMMA19-318</name>
</gene>
<dbReference type="GO" id="GO:0004671">
    <property type="term" value="F:protein C-terminal S-isoprenylcysteine carboxyl O-methyltransferase activity"/>
    <property type="evidence" value="ECO:0007669"/>
    <property type="project" value="InterPro"/>
</dbReference>
<dbReference type="AlphaFoldDB" id="A0A3B1A7B6"/>
<feature type="transmembrane region" description="Helical" evidence="5">
    <location>
        <begin position="123"/>
        <end position="143"/>
    </location>
</feature>
<accession>A0A3B1A7B6</accession>
<name>A0A3B1A7B6_9ZZZZ</name>